<dbReference type="EMBL" id="LIAE01008125">
    <property type="protein sequence ID" value="PAV75368.1"/>
    <property type="molecule type" value="Genomic_DNA"/>
</dbReference>
<feature type="compositionally biased region" description="Polar residues" evidence="1">
    <location>
        <begin position="475"/>
        <end position="485"/>
    </location>
</feature>
<dbReference type="Gene3D" id="1.20.58.80">
    <property type="entry name" value="Phosphotransferase system, lactose/cellobiose-type IIA subunit"/>
    <property type="match status" value="1"/>
</dbReference>
<dbReference type="InterPro" id="IPR036873">
    <property type="entry name" value="Rhodanese-like_dom_sf"/>
</dbReference>
<dbReference type="SUPFAM" id="SSF52821">
    <property type="entry name" value="Rhodanese/Cell cycle control phosphatase"/>
    <property type="match status" value="1"/>
</dbReference>
<feature type="region of interest" description="Disordered" evidence="1">
    <location>
        <begin position="432"/>
        <end position="563"/>
    </location>
</feature>
<feature type="region of interest" description="Disordered" evidence="1">
    <location>
        <begin position="342"/>
        <end position="376"/>
    </location>
</feature>
<evidence type="ECO:0000256" key="1">
    <source>
        <dbReference type="SAM" id="MobiDB-lite"/>
    </source>
</evidence>
<dbReference type="Proteomes" id="UP000218231">
    <property type="component" value="Unassembled WGS sequence"/>
</dbReference>
<feature type="compositionally biased region" description="Low complexity" evidence="1">
    <location>
        <begin position="509"/>
        <end position="527"/>
    </location>
</feature>
<proteinExistence type="predicted"/>
<keyword evidence="3" id="KW-1185">Reference proteome</keyword>
<evidence type="ECO:0008006" key="4">
    <source>
        <dbReference type="Google" id="ProtNLM"/>
    </source>
</evidence>
<reference evidence="2 3" key="1">
    <citation type="journal article" date="2017" name="Curr. Biol.">
        <title>Genome architecture and evolution of a unichromosomal asexual nematode.</title>
        <authorList>
            <person name="Fradin H."/>
            <person name="Zegar C."/>
            <person name="Gutwein M."/>
            <person name="Lucas J."/>
            <person name="Kovtun M."/>
            <person name="Corcoran D."/>
            <person name="Baugh L.R."/>
            <person name="Kiontke K."/>
            <person name="Gunsalus K."/>
            <person name="Fitch D.H."/>
            <person name="Piano F."/>
        </authorList>
    </citation>
    <scope>NUCLEOTIDE SEQUENCE [LARGE SCALE GENOMIC DNA]</scope>
    <source>
        <strain evidence="2">PF1309</strain>
    </source>
</reference>
<sequence>MSGETRYPSLEELKKAATLPEDAVKKFHKMSCQEAYQSFIALFKQACEVSQDAQKQFIFLGRALEISNLIINKNGFNDFKRSKKADTVNLYKNFDAAIKKSDALLNLFQIEYGEAERNKKTVPEPISLAGGTPSQLPSSGINQVSAPGVSTPLTPLTPLADENAPPDKLPKCSISPKELIRRVESSSPRLSAIIVDYRENRDSVIKYPNDKLISVVEVPNSALRSGLIFTSLKNQVDIANRALLARLGQYDIVVFIDDNQVELTNCAPPPVSKPAFLMRALWEYNTECKPKRLPMFMEGGFNMWEVQYPMYTMQTNSKGPEQGSSDTDDLSRLIQNYMSSRESLSLPSYPDLDPKKQPLREQQQVEERKAEETVKADNRKITTFGVEDENAFSAKITYPTDQAAPSAFLARDPSQPNDATKPQRPMIFATAVPKPYPTNGNGTPHIPPRPTSEELKAVPNEGRTINGRISPASGPMQNGAPSINRTAPVVDRKNKPAEPPSNGSGIYKGETNSETFGSGTSGTNGSSKGINYQKDDVSKHIYEPGRAPAAGNGNQRKSYRKEVDKITLVEEL</sequence>
<evidence type="ECO:0000313" key="3">
    <source>
        <dbReference type="Proteomes" id="UP000218231"/>
    </source>
</evidence>
<dbReference type="STRING" id="2018661.A0A2A2KNB8"/>
<dbReference type="AlphaFoldDB" id="A0A2A2KNB8"/>
<organism evidence="2 3">
    <name type="scientific">Diploscapter pachys</name>
    <dbReference type="NCBI Taxonomy" id="2018661"/>
    <lineage>
        <taxon>Eukaryota</taxon>
        <taxon>Metazoa</taxon>
        <taxon>Ecdysozoa</taxon>
        <taxon>Nematoda</taxon>
        <taxon>Chromadorea</taxon>
        <taxon>Rhabditida</taxon>
        <taxon>Rhabditina</taxon>
        <taxon>Rhabditomorpha</taxon>
        <taxon>Rhabditoidea</taxon>
        <taxon>Rhabditidae</taxon>
        <taxon>Diploscapter</taxon>
    </lineage>
</organism>
<comment type="caution">
    <text evidence="2">The sequence shown here is derived from an EMBL/GenBank/DDBJ whole genome shotgun (WGS) entry which is preliminary data.</text>
</comment>
<feature type="compositionally biased region" description="Basic and acidic residues" evidence="1">
    <location>
        <begin position="352"/>
        <end position="376"/>
    </location>
</feature>
<gene>
    <name evidence="2" type="ORF">WR25_14849</name>
</gene>
<dbReference type="Gene3D" id="3.40.250.10">
    <property type="entry name" value="Rhodanese-like domain"/>
    <property type="match status" value="1"/>
</dbReference>
<name>A0A2A2KNB8_9BILA</name>
<feature type="compositionally biased region" description="Basic and acidic residues" evidence="1">
    <location>
        <begin position="533"/>
        <end position="543"/>
    </location>
</feature>
<accession>A0A2A2KNB8</accession>
<dbReference type="OrthoDB" id="5859879at2759"/>
<protein>
    <recommendedName>
        <fullName evidence="4">Rhodanese domain-containing protein</fullName>
    </recommendedName>
</protein>
<evidence type="ECO:0000313" key="2">
    <source>
        <dbReference type="EMBL" id="PAV75368.1"/>
    </source>
</evidence>